<keyword evidence="5" id="KW-1185">Reference proteome</keyword>
<dbReference type="Pfam" id="PF05598">
    <property type="entry name" value="DUF772"/>
    <property type="match status" value="1"/>
</dbReference>
<name>A0ABS1JJM9_9BURK</name>
<evidence type="ECO:0000256" key="1">
    <source>
        <dbReference type="SAM" id="Coils"/>
    </source>
</evidence>
<evidence type="ECO:0000259" key="2">
    <source>
        <dbReference type="Pfam" id="PF05598"/>
    </source>
</evidence>
<gene>
    <name evidence="4" type="ORF">JI746_04845</name>
</gene>
<evidence type="ECO:0000259" key="3">
    <source>
        <dbReference type="Pfam" id="PF13751"/>
    </source>
</evidence>
<dbReference type="InterPro" id="IPR008490">
    <property type="entry name" value="Transposase_InsH_N"/>
</dbReference>
<dbReference type="InterPro" id="IPR047629">
    <property type="entry name" value="IS1182_transpos"/>
</dbReference>
<dbReference type="Proteomes" id="UP000622707">
    <property type="component" value="Unassembled WGS sequence"/>
</dbReference>
<dbReference type="PANTHER" id="PTHR33408:SF2">
    <property type="entry name" value="TRANSPOSASE DDE DOMAIN-CONTAINING PROTEIN"/>
    <property type="match status" value="1"/>
</dbReference>
<evidence type="ECO:0000313" key="4">
    <source>
        <dbReference type="EMBL" id="MBL0424430.1"/>
    </source>
</evidence>
<accession>A0ABS1JJM9</accession>
<dbReference type="EMBL" id="JAEQND010000002">
    <property type="protein sequence ID" value="MBL0424430.1"/>
    <property type="molecule type" value="Genomic_DNA"/>
</dbReference>
<dbReference type="Pfam" id="PF13751">
    <property type="entry name" value="DDE_Tnp_1_6"/>
    <property type="match status" value="1"/>
</dbReference>
<dbReference type="InterPro" id="IPR025668">
    <property type="entry name" value="Tnp_DDE_dom"/>
</dbReference>
<organism evidence="4 5">
    <name type="scientific">Ramlibacter alkalitolerans</name>
    <dbReference type="NCBI Taxonomy" id="2039631"/>
    <lineage>
        <taxon>Bacteria</taxon>
        <taxon>Pseudomonadati</taxon>
        <taxon>Pseudomonadota</taxon>
        <taxon>Betaproteobacteria</taxon>
        <taxon>Burkholderiales</taxon>
        <taxon>Comamonadaceae</taxon>
        <taxon>Ramlibacter</taxon>
    </lineage>
</organism>
<evidence type="ECO:0000313" key="5">
    <source>
        <dbReference type="Proteomes" id="UP000622707"/>
    </source>
</evidence>
<dbReference type="PANTHER" id="PTHR33408">
    <property type="entry name" value="TRANSPOSASE"/>
    <property type="match status" value="1"/>
</dbReference>
<proteinExistence type="predicted"/>
<dbReference type="NCBIfam" id="NF033551">
    <property type="entry name" value="transpos_IS1182"/>
    <property type="match status" value="1"/>
</dbReference>
<feature type="domain" description="Transposase InsH N-terminal" evidence="2">
    <location>
        <begin position="8"/>
        <end position="100"/>
    </location>
</feature>
<reference evidence="4 5" key="1">
    <citation type="journal article" date="2017" name="Int. J. Syst. Evol. Microbiol.">
        <title>Ramlibacter alkalitolerans sp. nov., alkali-tolerant bacterium isolated from soil of ginseng.</title>
        <authorList>
            <person name="Lee D.H."/>
            <person name="Cha C.J."/>
        </authorList>
    </citation>
    <scope>NUCLEOTIDE SEQUENCE [LARGE SCALE GENOMIC DNA]</scope>
    <source>
        <strain evidence="4 5">KACC 19305</strain>
    </source>
</reference>
<comment type="caution">
    <text evidence="4">The sequence shown here is derived from an EMBL/GenBank/DDBJ whole genome shotgun (WGS) entry which is preliminary data.</text>
</comment>
<sequence length="464" mass="51751">MALFPVMLDELVQQDALVRVIDAWVGSLDLHKLGFGKAKAQVRGAPPYDPADLLKLYLWGYLNAVRSTRALERECHRDVECMWLLGRLAPDHKTIAEFRRTNTDALVGACAGFVGFARCKRLITGNVVAIDGSKIRAVASRKAVLHKNELLEQAKRNAQEIEQYLQLLDTQDSREEAGVVRSQDVRRALKQLQDKHEQVQAQLQRLEQGRGTTAVMSEPDAQVMGHASSRTPAYNLQTAVESDSHLIVAHEVTSEANDQRQLQPMAEAASAALGQPVIGVADAGYANAEQMHDLQAQGITTYVAENRTVNNRGDGTLYDRSVFSYDRERDCFTCPAGKLLQRSGEHKKNKLVIYAAKAKECGSCPQKAACTQARRRHVTRHLYEDAREANAQRVAQHPEMMRLRQQTVEHPFADLKYRILGTARLLMRGMQGARGELSLAVLAYNLKRAFNMKGATWMQQAIQG</sequence>
<keyword evidence="1" id="KW-0175">Coiled coil</keyword>
<protein>
    <submittedName>
        <fullName evidence="4">IS1182 family transposase</fullName>
    </submittedName>
</protein>
<feature type="coiled-coil region" evidence="1">
    <location>
        <begin position="147"/>
        <end position="209"/>
    </location>
</feature>
<feature type="domain" description="Transposase DDE" evidence="3">
    <location>
        <begin position="333"/>
        <end position="448"/>
    </location>
</feature>